<dbReference type="EMBL" id="BNJQ01000011">
    <property type="protein sequence ID" value="GHP05923.1"/>
    <property type="molecule type" value="Genomic_DNA"/>
</dbReference>
<accession>A0A830HHA4</accession>
<dbReference type="OrthoDB" id="10559567at2759"/>
<keyword evidence="2" id="KW-1185">Reference proteome</keyword>
<comment type="caution">
    <text evidence="1">The sequence shown here is derived from an EMBL/GenBank/DDBJ whole genome shotgun (WGS) entry which is preliminary data.</text>
</comment>
<sequence length="165" mass="18727">MEDIASTIISRLRLDDRASPFELRALGRDYAHPAYTSHRPQNCDVLKVTAPVKDGKLVFKLSYLNNHDRTYDFEGTRRYRTGWRTITYEKDDWEGAVAFVDAFMSDGCRSEGLSLYDKLDSRLDSTTSSVLPIAIGSWNVSGRLSDEVRIVRIRGAFKALLARSD</sequence>
<evidence type="ECO:0000313" key="2">
    <source>
        <dbReference type="Proteomes" id="UP000660262"/>
    </source>
</evidence>
<protein>
    <submittedName>
        <fullName evidence="1">Uncharacterized protein</fullName>
    </submittedName>
</protein>
<name>A0A830HHA4_9CHLO</name>
<evidence type="ECO:0000313" key="1">
    <source>
        <dbReference type="EMBL" id="GHP05923.1"/>
    </source>
</evidence>
<dbReference type="AlphaFoldDB" id="A0A830HHA4"/>
<proteinExistence type="predicted"/>
<gene>
    <name evidence="1" type="ORF">PPROV_000467000</name>
</gene>
<dbReference type="Proteomes" id="UP000660262">
    <property type="component" value="Unassembled WGS sequence"/>
</dbReference>
<reference evidence="1" key="1">
    <citation type="submission" date="2020-10" db="EMBL/GenBank/DDBJ databases">
        <title>Unveiling of a novel bifunctional photoreceptor, Dualchrome1, isolated from a cosmopolitan green alga.</title>
        <authorList>
            <person name="Suzuki S."/>
            <person name="Kawachi M."/>
        </authorList>
    </citation>
    <scope>NUCLEOTIDE SEQUENCE</scope>
    <source>
        <strain evidence="1">NIES 2893</strain>
    </source>
</reference>
<organism evidence="1 2">
    <name type="scientific">Pycnococcus provasolii</name>
    <dbReference type="NCBI Taxonomy" id="41880"/>
    <lineage>
        <taxon>Eukaryota</taxon>
        <taxon>Viridiplantae</taxon>
        <taxon>Chlorophyta</taxon>
        <taxon>Pseudoscourfieldiophyceae</taxon>
        <taxon>Pseudoscourfieldiales</taxon>
        <taxon>Pycnococcaceae</taxon>
        <taxon>Pycnococcus</taxon>
    </lineage>
</organism>